<accession>A0A7J8CIV4</accession>
<dbReference type="EMBL" id="JACASE010000014">
    <property type="protein sequence ID" value="KAF6410778.1"/>
    <property type="molecule type" value="Genomic_DNA"/>
</dbReference>
<keyword evidence="3" id="KW-1185">Reference proteome</keyword>
<comment type="caution">
    <text evidence="2">The sequence shown here is derived from an EMBL/GenBank/DDBJ whole genome shotgun (WGS) entry which is preliminary data.</text>
</comment>
<proteinExistence type="predicted"/>
<gene>
    <name evidence="2" type="ORF">HJG63_009215</name>
</gene>
<organism evidence="2 3">
    <name type="scientific">Rousettus aegyptiacus</name>
    <name type="common">Egyptian fruit bat</name>
    <name type="synonym">Pteropus aegyptiacus</name>
    <dbReference type="NCBI Taxonomy" id="9407"/>
    <lineage>
        <taxon>Eukaryota</taxon>
        <taxon>Metazoa</taxon>
        <taxon>Chordata</taxon>
        <taxon>Craniata</taxon>
        <taxon>Vertebrata</taxon>
        <taxon>Euteleostomi</taxon>
        <taxon>Mammalia</taxon>
        <taxon>Eutheria</taxon>
        <taxon>Laurasiatheria</taxon>
        <taxon>Chiroptera</taxon>
        <taxon>Yinpterochiroptera</taxon>
        <taxon>Pteropodoidea</taxon>
        <taxon>Pteropodidae</taxon>
        <taxon>Rousettinae</taxon>
        <taxon>Rousettus</taxon>
    </lineage>
</organism>
<sequence>MLPPQAPRHSLSLRRSAPPAPQRGLRDEKAQDGLQPQGEEFQAVRALTCRLVYQPSCFPGAKEEPGEKGGPRTLRGGAEKYIEEGNSVLRNDRKCVAFLSHPQEREVGWREGLSLCLTLKPSSC</sequence>
<evidence type="ECO:0000256" key="1">
    <source>
        <dbReference type="SAM" id="MobiDB-lite"/>
    </source>
</evidence>
<reference evidence="2 3" key="1">
    <citation type="journal article" date="2020" name="Nature">
        <title>Six reference-quality genomes reveal evolution of bat adaptations.</title>
        <authorList>
            <person name="Jebb D."/>
            <person name="Huang Z."/>
            <person name="Pippel M."/>
            <person name="Hughes G.M."/>
            <person name="Lavrichenko K."/>
            <person name="Devanna P."/>
            <person name="Winkler S."/>
            <person name="Jermiin L.S."/>
            <person name="Skirmuntt E.C."/>
            <person name="Katzourakis A."/>
            <person name="Burkitt-Gray L."/>
            <person name="Ray D.A."/>
            <person name="Sullivan K.A.M."/>
            <person name="Roscito J.G."/>
            <person name="Kirilenko B.M."/>
            <person name="Davalos L.M."/>
            <person name="Corthals A.P."/>
            <person name="Power M.L."/>
            <person name="Jones G."/>
            <person name="Ransome R.D."/>
            <person name="Dechmann D.K.N."/>
            <person name="Locatelli A.G."/>
            <person name="Puechmaille S.J."/>
            <person name="Fedrigo O."/>
            <person name="Jarvis E.D."/>
            <person name="Hiller M."/>
            <person name="Vernes S.C."/>
            <person name="Myers E.W."/>
            <person name="Teeling E.C."/>
        </authorList>
    </citation>
    <scope>NUCLEOTIDE SEQUENCE [LARGE SCALE GENOMIC DNA]</scope>
    <source>
        <strain evidence="2">MRouAeg1</strain>
        <tissue evidence="2">Muscle</tissue>
    </source>
</reference>
<evidence type="ECO:0000313" key="2">
    <source>
        <dbReference type="EMBL" id="KAF6410778.1"/>
    </source>
</evidence>
<name>A0A7J8CIV4_ROUAE</name>
<evidence type="ECO:0000313" key="3">
    <source>
        <dbReference type="Proteomes" id="UP000593571"/>
    </source>
</evidence>
<feature type="region of interest" description="Disordered" evidence="1">
    <location>
        <begin position="1"/>
        <end position="36"/>
    </location>
</feature>
<dbReference type="Proteomes" id="UP000593571">
    <property type="component" value="Unassembled WGS sequence"/>
</dbReference>
<dbReference type="AlphaFoldDB" id="A0A7J8CIV4"/>
<protein>
    <submittedName>
        <fullName evidence="2">Uncharacterized protein</fullName>
    </submittedName>
</protein>